<feature type="chain" id="PRO_5027865627" evidence="13">
    <location>
        <begin position="19"/>
        <end position="323"/>
    </location>
</feature>
<dbReference type="GO" id="GO:0006508">
    <property type="term" value="P:proteolysis"/>
    <property type="evidence" value="ECO:0007669"/>
    <property type="project" value="UniProtKB-KW"/>
</dbReference>
<evidence type="ECO:0000256" key="11">
    <source>
        <dbReference type="ARBA" id="ARBA00023136"/>
    </source>
</evidence>
<evidence type="ECO:0000256" key="8">
    <source>
        <dbReference type="ARBA" id="ARBA00022801"/>
    </source>
</evidence>
<dbReference type="InterPro" id="IPR002816">
    <property type="entry name" value="TraB/PrgY/GumN_fam"/>
</dbReference>
<accession>A0A6S6QYR7</accession>
<evidence type="ECO:0000313" key="14">
    <source>
        <dbReference type="EMBL" id="BCJ92422.1"/>
    </source>
</evidence>
<dbReference type="PANTHER" id="PTHR31120">
    <property type="entry name" value="METALLOPROTEASE TIKI"/>
    <property type="match status" value="1"/>
</dbReference>
<dbReference type="Proteomes" id="UP000515317">
    <property type="component" value="Chromosome"/>
</dbReference>
<name>A0A6S6QYR7_9HYPH</name>
<dbReference type="GO" id="GO:0004222">
    <property type="term" value="F:metalloendopeptidase activity"/>
    <property type="evidence" value="ECO:0007669"/>
    <property type="project" value="TreeGrafter"/>
</dbReference>
<protein>
    <submittedName>
        <fullName evidence="14">GumN family protein</fullName>
    </submittedName>
</protein>
<dbReference type="GO" id="GO:0016020">
    <property type="term" value="C:membrane"/>
    <property type="evidence" value="ECO:0007669"/>
    <property type="project" value="UniProtKB-SubCell"/>
</dbReference>
<organism evidence="14 15">
    <name type="scientific">Terrihabitans soli</name>
    <dbReference type="NCBI Taxonomy" id="708113"/>
    <lineage>
        <taxon>Bacteria</taxon>
        <taxon>Pseudomonadati</taxon>
        <taxon>Pseudomonadota</taxon>
        <taxon>Alphaproteobacteria</taxon>
        <taxon>Hyphomicrobiales</taxon>
        <taxon>Terrihabitans</taxon>
    </lineage>
</organism>
<dbReference type="GO" id="GO:0046872">
    <property type="term" value="F:metal ion binding"/>
    <property type="evidence" value="ECO:0007669"/>
    <property type="project" value="UniProtKB-KW"/>
</dbReference>
<dbReference type="CDD" id="cd14789">
    <property type="entry name" value="Tiki"/>
    <property type="match status" value="1"/>
</dbReference>
<keyword evidence="10" id="KW-0482">Metalloprotease</keyword>
<comment type="cofactor">
    <cofactor evidence="2">
        <name>Co(2+)</name>
        <dbReference type="ChEBI" id="CHEBI:48828"/>
    </cofactor>
</comment>
<dbReference type="RefSeq" id="WP_222875990.1">
    <property type="nucleotide sequence ID" value="NZ_AP023361.1"/>
</dbReference>
<dbReference type="Pfam" id="PF01963">
    <property type="entry name" value="TraB_PrgY_gumN"/>
    <property type="match status" value="1"/>
</dbReference>
<keyword evidence="11" id="KW-0472">Membrane</keyword>
<keyword evidence="8" id="KW-0378">Hydrolase</keyword>
<evidence type="ECO:0000256" key="12">
    <source>
        <dbReference type="ARBA" id="ARBA00023180"/>
    </source>
</evidence>
<dbReference type="InterPro" id="IPR040230">
    <property type="entry name" value="TIKI1/2-like"/>
</dbReference>
<dbReference type="GO" id="GO:0030178">
    <property type="term" value="P:negative regulation of Wnt signaling pathway"/>
    <property type="evidence" value="ECO:0007669"/>
    <property type="project" value="InterPro"/>
</dbReference>
<comment type="cofactor">
    <cofactor evidence="1">
        <name>Mn(2+)</name>
        <dbReference type="ChEBI" id="CHEBI:29035"/>
    </cofactor>
</comment>
<keyword evidence="7 13" id="KW-0732">Signal</keyword>
<evidence type="ECO:0000256" key="7">
    <source>
        <dbReference type="ARBA" id="ARBA00022729"/>
    </source>
</evidence>
<evidence type="ECO:0000313" key="15">
    <source>
        <dbReference type="Proteomes" id="UP000515317"/>
    </source>
</evidence>
<feature type="signal peptide" evidence="13">
    <location>
        <begin position="1"/>
        <end position="18"/>
    </location>
</feature>
<dbReference type="AlphaFoldDB" id="A0A6S6QYR7"/>
<sequence length="323" mass="35143">MRAFLAGVLLLLSVEAQAACAGRDLVAELKTSDPAAYASIEEKLKATPNGEGLLWKIEGAKKPSYLFGTIHLSDPRVTTLAPEVKKAFGESSRIAVEIADLTPEQVGATIVQHAMVKGGGTLDNLPDDVEPQVKNALTARGIPGEIAGNFEQWFLVLALAMPPCTYKEMATRKPDEVLDASLIKSAKTARKKVIGLETTEEQIMLFKSLDKDLIRRGLILAPRTEPIAEDVMETMTQAYLTRRVALIEHALPTIAQLTAEETADANYFQRALLDQRNVNMVERSKSELKKGGLFIAVGAGHLAGEKGLVALIRNEGFKVTRLW</sequence>
<evidence type="ECO:0000256" key="2">
    <source>
        <dbReference type="ARBA" id="ARBA00001941"/>
    </source>
</evidence>
<dbReference type="EMBL" id="AP023361">
    <property type="protein sequence ID" value="BCJ92422.1"/>
    <property type="molecule type" value="Genomic_DNA"/>
</dbReference>
<keyword evidence="15" id="KW-1185">Reference proteome</keyword>
<evidence type="ECO:0000256" key="1">
    <source>
        <dbReference type="ARBA" id="ARBA00001936"/>
    </source>
</evidence>
<evidence type="ECO:0000256" key="5">
    <source>
        <dbReference type="ARBA" id="ARBA00022692"/>
    </source>
</evidence>
<evidence type="ECO:0000256" key="3">
    <source>
        <dbReference type="ARBA" id="ARBA00004479"/>
    </source>
</evidence>
<evidence type="ECO:0000256" key="10">
    <source>
        <dbReference type="ARBA" id="ARBA00023049"/>
    </source>
</evidence>
<dbReference type="KEGG" id="tso:IZ6_31570"/>
<evidence type="ECO:0000256" key="6">
    <source>
        <dbReference type="ARBA" id="ARBA00022723"/>
    </source>
</evidence>
<gene>
    <name evidence="14" type="ORF">IZ6_31570</name>
</gene>
<comment type="subcellular location">
    <subcellularLocation>
        <location evidence="3">Membrane</location>
        <topology evidence="3">Single-pass type I membrane protein</topology>
    </subcellularLocation>
</comment>
<proteinExistence type="predicted"/>
<keyword evidence="5" id="KW-0812">Transmembrane</keyword>
<keyword evidence="4" id="KW-0645">Protease</keyword>
<keyword evidence="12" id="KW-0325">Glycoprotein</keyword>
<evidence type="ECO:0000256" key="13">
    <source>
        <dbReference type="SAM" id="SignalP"/>
    </source>
</evidence>
<evidence type="ECO:0000256" key="9">
    <source>
        <dbReference type="ARBA" id="ARBA00022989"/>
    </source>
</evidence>
<dbReference type="PANTHER" id="PTHR31120:SF6">
    <property type="entry name" value="METALLOPROTEASE TIKI HOMOLOG"/>
    <property type="match status" value="1"/>
</dbReference>
<reference evidence="14 15" key="1">
    <citation type="submission" date="2020-08" db="EMBL/GenBank/DDBJ databases">
        <title>Genome sequence of Rhizobiales bacterium strain IZ6.</title>
        <authorList>
            <person name="Nakai R."/>
            <person name="Naganuma T."/>
        </authorList>
    </citation>
    <scope>NUCLEOTIDE SEQUENCE [LARGE SCALE GENOMIC DNA]</scope>
    <source>
        <strain evidence="14 15">IZ6</strain>
    </source>
</reference>
<keyword evidence="9" id="KW-1133">Transmembrane helix</keyword>
<evidence type="ECO:0000256" key="4">
    <source>
        <dbReference type="ARBA" id="ARBA00022670"/>
    </source>
</evidence>
<keyword evidence="6" id="KW-0479">Metal-binding</keyword>